<dbReference type="SUPFAM" id="SSF51735">
    <property type="entry name" value="NAD(P)-binding Rossmann-fold domains"/>
    <property type="match status" value="1"/>
</dbReference>
<dbReference type="GO" id="GO:0005634">
    <property type="term" value="C:nucleus"/>
    <property type="evidence" value="ECO:0007669"/>
    <property type="project" value="TreeGrafter"/>
</dbReference>
<dbReference type="InterPro" id="IPR028356">
    <property type="entry name" value="UDPglc_DH_euk"/>
</dbReference>
<dbReference type="Pfam" id="PF03721">
    <property type="entry name" value="UDPG_MGDP_dh_N"/>
    <property type="match status" value="1"/>
</dbReference>
<evidence type="ECO:0000313" key="3">
    <source>
        <dbReference type="Proteomes" id="UP000492821"/>
    </source>
</evidence>
<evidence type="ECO:0000259" key="2">
    <source>
        <dbReference type="Pfam" id="PF03721"/>
    </source>
</evidence>
<dbReference type="Proteomes" id="UP000492821">
    <property type="component" value="Unassembled WGS sequence"/>
</dbReference>
<dbReference type="PANTHER" id="PTHR11374">
    <property type="entry name" value="UDP-GLUCOSE DEHYDROGENASE/UDP-MANNAC DEHYDROGENASE"/>
    <property type="match status" value="1"/>
</dbReference>
<reference evidence="3" key="1">
    <citation type="journal article" date="2013" name="Genetics">
        <title>The draft genome and transcriptome of Panagrellus redivivus are shaped by the harsh demands of a free-living lifestyle.</title>
        <authorList>
            <person name="Srinivasan J."/>
            <person name="Dillman A.R."/>
            <person name="Macchietto M.G."/>
            <person name="Heikkinen L."/>
            <person name="Lakso M."/>
            <person name="Fracchia K.M."/>
            <person name="Antoshechkin I."/>
            <person name="Mortazavi A."/>
            <person name="Wong G."/>
            <person name="Sternberg P.W."/>
        </authorList>
    </citation>
    <scope>NUCLEOTIDE SEQUENCE [LARGE SCALE GENOMIC DNA]</scope>
    <source>
        <strain evidence="3">MT8872</strain>
    </source>
</reference>
<dbReference type="Gene3D" id="3.40.50.720">
    <property type="entry name" value="NAD(P)-binding Rossmann-like Domain"/>
    <property type="match status" value="1"/>
</dbReference>
<dbReference type="WBParaSite" id="Pan_g8785.t1">
    <property type="protein sequence ID" value="Pan_g8785.t1"/>
    <property type="gene ID" value="Pan_g8785"/>
</dbReference>
<comment type="catalytic activity">
    <reaction evidence="1">
        <text>UDP-alpha-D-glucose + 2 NAD(+) + H2O = UDP-alpha-D-glucuronate + 2 NADH + 3 H(+)</text>
        <dbReference type="Rhea" id="RHEA:23596"/>
        <dbReference type="ChEBI" id="CHEBI:15377"/>
        <dbReference type="ChEBI" id="CHEBI:15378"/>
        <dbReference type="ChEBI" id="CHEBI:57540"/>
        <dbReference type="ChEBI" id="CHEBI:57945"/>
        <dbReference type="ChEBI" id="CHEBI:58052"/>
        <dbReference type="ChEBI" id="CHEBI:58885"/>
        <dbReference type="EC" id="1.1.1.22"/>
    </reaction>
</comment>
<dbReference type="PANTHER" id="PTHR11374:SF3">
    <property type="entry name" value="UDP-GLUCOSE 6-DEHYDROGENASE"/>
    <property type="match status" value="1"/>
</dbReference>
<feature type="domain" description="UDP-glucose/GDP-mannose dehydrogenase N-terminal" evidence="2">
    <location>
        <begin position="23"/>
        <end position="72"/>
    </location>
</feature>
<dbReference type="GO" id="GO:0051287">
    <property type="term" value="F:NAD binding"/>
    <property type="evidence" value="ECO:0007669"/>
    <property type="project" value="InterPro"/>
</dbReference>
<sequence>MTDVRSGPANSVMTQHCSKDYRRKVDRESQTHDSDLCFQVLSNPEFLAEGTAMEDLANPDRVLIGGEDTADGHKAVQALVDVYSNWVPTERIIITNTWSSELSKLAKRNDQVFSCV</sequence>
<dbReference type="GO" id="GO:0006024">
    <property type="term" value="P:glycosaminoglycan biosynthetic process"/>
    <property type="evidence" value="ECO:0007669"/>
    <property type="project" value="TreeGrafter"/>
</dbReference>
<evidence type="ECO:0000256" key="1">
    <source>
        <dbReference type="ARBA" id="ARBA00047473"/>
    </source>
</evidence>
<dbReference type="InterPro" id="IPR001732">
    <property type="entry name" value="UDP-Glc/GDP-Man_DH_N"/>
</dbReference>
<dbReference type="AlphaFoldDB" id="A0A7E4W902"/>
<proteinExistence type="predicted"/>
<keyword evidence="3" id="KW-1185">Reference proteome</keyword>
<protein>
    <submittedName>
        <fullName evidence="4">UDPG_MGDP_dh_N domain-containing protein</fullName>
    </submittedName>
</protein>
<organism evidence="3 4">
    <name type="scientific">Panagrellus redivivus</name>
    <name type="common">Microworm</name>
    <dbReference type="NCBI Taxonomy" id="6233"/>
    <lineage>
        <taxon>Eukaryota</taxon>
        <taxon>Metazoa</taxon>
        <taxon>Ecdysozoa</taxon>
        <taxon>Nematoda</taxon>
        <taxon>Chromadorea</taxon>
        <taxon>Rhabditida</taxon>
        <taxon>Tylenchina</taxon>
        <taxon>Panagrolaimomorpha</taxon>
        <taxon>Panagrolaimoidea</taxon>
        <taxon>Panagrolaimidae</taxon>
        <taxon>Panagrellus</taxon>
    </lineage>
</organism>
<dbReference type="InterPro" id="IPR036291">
    <property type="entry name" value="NAD(P)-bd_dom_sf"/>
</dbReference>
<accession>A0A7E4W902</accession>
<dbReference type="GO" id="GO:0003979">
    <property type="term" value="F:UDP-glucose 6-dehydrogenase activity"/>
    <property type="evidence" value="ECO:0007669"/>
    <property type="project" value="UniProtKB-EC"/>
</dbReference>
<reference evidence="4" key="2">
    <citation type="submission" date="2020-10" db="UniProtKB">
        <authorList>
            <consortium name="WormBaseParasite"/>
        </authorList>
    </citation>
    <scope>IDENTIFICATION</scope>
</reference>
<name>A0A7E4W902_PANRE</name>
<evidence type="ECO:0000313" key="4">
    <source>
        <dbReference type="WBParaSite" id="Pan_g8785.t1"/>
    </source>
</evidence>